<reference evidence="3 4" key="1">
    <citation type="submission" date="2019-02" db="EMBL/GenBank/DDBJ databases">
        <title>Deep-cultivation of Planctomycetes and their phenomic and genomic characterization uncovers novel biology.</title>
        <authorList>
            <person name="Wiegand S."/>
            <person name="Jogler M."/>
            <person name="Boedeker C."/>
            <person name="Pinto D."/>
            <person name="Vollmers J."/>
            <person name="Rivas-Marin E."/>
            <person name="Kohn T."/>
            <person name="Peeters S.H."/>
            <person name="Heuer A."/>
            <person name="Rast P."/>
            <person name="Oberbeckmann S."/>
            <person name="Bunk B."/>
            <person name="Jeske O."/>
            <person name="Meyerdierks A."/>
            <person name="Storesund J.E."/>
            <person name="Kallscheuer N."/>
            <person name="Luecker S."/>
            <person name="Lage O.M."/>
            <person name="Pohl T."/>
            <person name="Merkel B.J."/>
            <person name="Hornburger P."/>
            <person name="Mueller R.-W."/>
            <person name="Bruemmer F."/>
            <person name="Labrenz M."/>
            <person name="Spormann A.M."/>
            <person name="Op den Camp H."/>
            <person name="Overmann J."/>
            <person name="Amann R."/>
            <person name="Jetten M.S.M."/>
            <person name="Mascher T."/>
            <person name="Medema M.H."/>
            <person name="Devos D.P."/>
            <person name="Kaster A.-K."/>
            <person name="Ovreas L."/>
            <person name="Rohde M."/>
            <person name="Galperin M.Y."/>
            <person name="Jogler C."/>
        </authorList>
    </citation>
    <scope>NUCLEOTIDE SEQUENCE [LARGE SCALE GENOMIC DNA]</scope>
    <source>
        <strain evidence="3 4">Pla175</strain>
    </source>
</reference>
<keyword evidence="4" id="KW-1185">Reference proteome</keyword>
<dbReference type="PANTHER" id="PTHR30160:SF1">
    <property type="entry name" value="LIPOPOLYSACCHARIDE 1,2-N-ACETYLGLUCOSAMINETRANSFERASE-RELATED"/>
    <property type="match status" value="1"/>
</dbReference>
<organism evidence="3 4">
    <name type="scientific">Pirellulimonas nuda</name>
    <dbReference type="NCBI Taxonomy" id="2528009"/>
    <lineage>
        <taxon>Bacteria</taxon>
        <taxon>Pseudomonadati</taxon>
        <taxon>Planctomycetota</taxon>
        <taxon>Planctomycetia</taxon>
        <taxon>Pirellulales</taxon>
        <taxon>Lacipirellulaceae</taxon>
        <taxon>Pirellulimonas</taxon>
    </lineage>
</organism>
<dbReference type="RefSeq" id="WP_145282009.1">
    <property type="nucleotide sequence ID" value="NZ_CP036291.1"/>
</dbReference>
<dbReference type="InterPro" id="IPR051199">
    <property type="entry name" value="LPS_LOS_Heptosyltrfase"/>
</dbReference>
<dbReference type="Gene3D" id="3.40.50.2000">
    <property type="entry name" value="Glycogen Phosphorylase B"/>
    <property type="match status" value="2"/>
</dbReference>
<dbReference type="OrthoDB" id="9797795at2"/>
<dbReference type="Proteomes" id="UP000317429">
    <property type="component" value="Chromosome"/>
</dbReference>
<dbReference type="EMBL" id="CP036291">
    <property type="protein sequence ID" value="QDU87790.1"/>
    <property type="molecule type" value="Genomic_DNA"/>
</dbReference>
<dbReference type="AlphaFoldDB" id="A0A518D8M3"/>
<evidence type="ECO:0000256" key="2">
    <source>
        <dbReference type="ARBA" id="ARBA00022679"/>
    </source>
</evidence>
<dbReference type="GO" id="GO:0005829">
    <property type="term" value="C:cytosol"/>
    <property type="evidence" value="ECO:0007669"/>
    <property type="project" value="TreeGrafter"/>
</dbReference>
<protein>
    <submittedName>
        <fullName evidence="3">Lipopolysaccharide heptosyltransferase 1</fullName>
        <ecNumber evidence="3">2.-.-.-</ecNumber>
    </submittedName>
</protein>
<dbReference type="Pfam" id="PF01075">
    <property type="entry name" value="Glyco_transf_9"/>
    <property type="match status" value="1"/>
</dbReference>
<gene>
    <name evidence="3" type="primary">rfaC</name>
    <name evidence="3" type="ORF">Pla175_11570</name>
</gene>
<dbReference type="EC" id="2.-.-.-" evidence="3"/>
<dbReference type="InterPro" id="IPR002201">
    <property type="entry name" value="Glyco_trans_9"/>
</dbReference>
<evidence type="ECO:0000256" key="1">
    <source>
        <dbReference type="ARBA" id="ARBA00022676"/>
    </source>
</evidence>
<dbReference type="GO" id="GO:0009244">
    <property type="term" value="P:lipopolysaccharide core region biosynthetic process"/>
    <property type="evidence" value="ECO:0007669"/>
    <property type="project" value="TreeGrafter"/>
</dbReference>
<keyword evidence="1" id="KW-0328">Glycosyltransferase</keyword>
<evidence type="ECO:0000313" key="3">
    <source>
        <dbReference type="EMBL" id="QDU87790.1"/>
    </source>
</evidence>
<dbReference type="KEGG" id="pnd:Pla175_11570"/>
<proteinExistence type="predicted"/>
<dbReference type="PANTHER" id="PTHR30160">
    <property type="entry name" value="TETRAACYLDISACCHARIDE 4'-KINASE-RELATED"/>
    <property type="match status" value="1"/>
</dbReference>
<dbReference type="CDD" id="cd03789">
    <property type="entry name" value="GT9_LPS_heptosyltransferase"/>
    <property type="match status" value="1"/>
</dbReference>
<sequence length="360" mass="39027">MHADAQGGAVAVDTQQIISDQPRFLIARMSAIGDTILTLPVACALRDHYPDAYIAWAVERGAATAVLGHDAIDDVVVLPRGWYVSPTGIASARSRLRALEVDVAIDCQSVSKTAMACWLSGAKTRLGCRGKYGAELSPWLNNLLIEPEQPHLTDRSLELLAPLGIESPRIDWRYPLEDQSLDRMAELVQQEGLERGYAVINPGATWDSKLWECDRFADVARRLGVEQGLTSLVVWGNPRERDWAEAIVVGSGGQARMAPRTSLAELAALLMGARLVISPDTGPLHMAVAVGAPCIGLYGATRLEDCGPYGATNIGLQNAYEEGSRKHRRRADNSAMREIFADDVYDACLALLGRSARRAA</sequence>
<evidence type="ECO:0000313" key="4">
    <source>
        <dbReference type="Proteomes" id="UP000317429"/>
    </source>
</evidence>
<dbReference type="SUPFAM" id="SSF53756">
    <property type="entry name" value="UDP-Glycosyltransferase/glycogen phosphorylase"/>
    <property type="match status" value="1"/>
</dbReference>
<keyword evidence="2 3" id="KW-0808">Transferase</keyword>
<dbReference type="GO" id="GO:0008713">
    <property type="term" value="F:ADP-heptose-lipopolysaccharide heptosyltransferase activity"/>
    <property type="evidence" value="ECO:0007669"/>
    <property type="project" value="TreeGrafter"/>
</dbReference>
<accession>A0A518D8M3</accession>
<name>A0A518D8M3_9BACT</name>